<reference evidence="3 4" key="1">
    <citation type="submission" date="2020-10" db="EMBL/GenBank/DDBJ databases">
        <title>Phylogeny of dyella-like bacteria.</title>
        <authorList>
            <person name="Fu J."/>
        </authorList>
    </citation>
    <scope>NUCLEOTIDE SEQUENCE [LARGE SCALE GENOMIC DNA]</scope>
    <source>
        <strain evidence="3 4">THG-B117</strain>
    </source>
</reference>
<dbReference type="EMBL" id="JADIKC010000001">
    <property type="protein sequence ID" value="MBM7119876.1"/>
    <property type="molecule type" value="Genomic_DNA"/>
</dbReference>
<dbReference type="PANTHER" id="PTHR32309:SF13">
    <property type="entry name" value="FERRIC ENTEROBACTIN TRANSPORT PROTEIN FEPE"/>
    <property type="match status" value="1"/>
</dbReference>
<protein>
    <submittedName>
        <fullName evidence="3">Lipopolysaccharide biosynthesis protein</fullName>
    </submittedName>
</protein>
<dbReference type="RefSeq" id="WP_204634336.1">
    <property type="nucleotide sequence ID" value="NZ_JADIKC010000001.1"/>
</dbReference>
<comment type="caution">
    <text evidence="3">The sequence shown here is derived from an EMBL/GenBank/DDBJ whole genome shotgun (WGS) entry which is preliminary data.</text>
</comment>
<evidence type="ECO:0000256" key="2">
    <source>
        <dbReference type="SAM" id="Phobius"/>
    </source>
</evidence>
<keyword evidence="2" id="KW-1133">Transmembrane helix</keyword>
<name>A0ABS2JLG2_9GAMM</name>
<proteinExistence type="predicted"/>
<feature type="transmembrane region" description="Helical" evidence="2">
    <location>
        <begin position="214"/>
        <end position="233"/>
    </location>
</feature>
<evidence type="ECO:0000256" key="1">
    <source>
        <dbReference type="SAM" id="Coils"/>
    </source>
</evidence>
<keyword evidence="2" id="KW-0812">Transmembrane</keyword>
<keyword evidence="2" id="KW-0472">Membrane</keyword>
<sequence>MQRDEVYVVDLWHILLREWAWFLAGLLAVLIAVFAFSHSARRQWEATAYIQIGQVPALSGTDPKVEPLARVLERLQLVPFQNHVLANIGIKEDAPEARLYRKSVKLDPLPYAGPLVKFSVRGWSPAQARQFAEATVAELQIVHQALMAKPLELTQARLNDVDADLKAAEATRNQLEQTAKPGTAKDAQEQGVASMLLTATDAQIRDLRQTRGDLSIRLTHNYTYQTSLMWPVYVPQGPVFPNLTLIWGIGILFGLSLGAFAAIARNALRRRQVATVSFNQTTV</sequence>
<keyword evidence="1" id="KW-0175">Coiled coil</keyword>
<dbReference type="InterPro" id="IPR050445">
    <property type="entry name" value="Bact_polysacc_biosynth/exp"/>
</dbReference>
<evidence type="ECO:0000313" key="4">
    <source>
        <dbReference type="Proteomes" id="UP001430065"/>
    </source>
</evidence>
<gene>
    <name evidence="3" type="ORF">ISP20_01775</name>
</gene>
<keyword evidence="4" id="KW-1185">Reference proteome</keyword>
<dbReference type="Proteomes" id="UP001430065">
    <property type="component" value="Unassembled WGS sequence"/>
</dbReference>
<dbReference type="PANTHER" id="PTHR32309">
    <property type="entry name" value="TYROSINE-PROTEIN KINASE"/>
    <property type="match status" value="1"/>
</dbReference>
<feature type="coiled-coil region" evidence="1">
    <location>
        <begin position="151"/>
        <end position="178"/>
    </location>
</feature>
<evidence type="ECO:0000313" key="3">
    <source>
        <dbReference type="EMBL" id="MBM7119876.1"/>
    </source>
</evidence>
<feature type="transmembrane region" description="Helical" evidence="2">
    <location>
        <begin position="19"/>
        <end position="36"/>
    </location>
</feature>
<feature type="transmembrane region" description="Helical" evidence="2">
    <location>
        <begin position="245"/>
        <end position="264"/>
    </location>
</feature>
<organism evidence="3 4">
    <name type="scientific">Dyella kyungheensis</name>
    <dbReference type="NCBI Taxonomy" id="1242174"/>
    <lineage>
        <taxon>Bacteria</taxon>
        <taxon>Pseudomonadati</taxon>
        <taxon>Pseudomonadota</taxon>
        <taxon>Gammaproteobacteria</taxon>
        <taxon>Lysobacterales</taxon>
        <taxon>Rhodanobacteraceae</taxon>
        <taxon>Dyella</taxon>
    </lineage>
</organism>
<accession>A0ABS2JLG2</accession>